<evidence type="ECO:0000256" key="2">
    <source>
        <dbReference type="ARBA" id="ARBA00022475"/>
    </source>
</evidence>
<organism evidence="7">
    <name type="scientific">Rothia mucilaginosa</name>
    <dbReference type="NCBI Taxonomy" id="43675"/>
    <lineage>
        <taxon>Bacteria</taxon>
        <taxon>Bacillati</taxon>
        <taxon>Actinomycetota</taxon>
        <taxon>Actinomycetes</taxon>
        <taxon>Micrococcales</taxon>
        <taxon>Micrococcaceae</taxon>
        <taxon>Rothia</taxon>
    </lineage>
</organism>
<evidence type="ECO:0000256" key="4">
    <source>
        <dbReference type="ARBA" id="ARBA00022989"/>
    </source>
</evidence>
<evidence type="ECO:0000256" key="6">
    <source>
        <dbReference type="SAM" id="Phobius"/>
    </source>
</evidence>
<evidence type="ECO:0000256" key="1">
    <source>
        <dbReference type="ARBA" id="ARBA00004651"/>
    </source>
</evidence>
<dbReference type="InterPro" id="IPR036259">
    <property type="entry name" value="MFS_trans_sf"/>
</dbReference>
<evidence type="ECO:0000313" key="8">
    <source>
        <dbReference type="Proteomes" id="UP000066203"/>
    </source>
</evidence>
<reference evidence="8" key="1">
    <citation type="submission" date="2015-08" db="EMBL/GenBank/DDBJ databases">
        <title>Complete genome sequence of Rothia mucilaginosa strain NUM-Rm6536.</title>
        <authorList>
            <person name="Nambu T."/>
        </authorList>
    </citation>
    <scope>NUCLEOTIDE SEQUENCE [LARGE SCALE GENOMIC DNA]</scope>
    <source>
        <strain evidence="8">NUM-Rm6536</strain>
    </source>
</reference>
<dbReference type="InterPro" id="IPR011701">
    <property type="entry name" value="MFS"/>
</dbReference>
<dbReference type="Proteomes" id="UP000066203">
    <property type="component" value="Chromosome"/>
</dbReference>
<keyword evidence="4 6" id="KW-1133">Transmembrane helix</keyword>
<keyword evidence="3 6" id="KW-0812">Transmembrane</keyword>
<gene>
    <name evidence="7" type="ORF">RM6536_0417</name>
</gene>
<feature type="transmembrane region" description="Helical" evidence="6">
    <location>
        <begin position="222"/>
        <end position="243"/>
    </location>
</feature>
<protein>
    <submittedName>
        <fullName evidence="7">Antibiotic efflux protein</fullName>
    </submittedName>
</protein>
<dbReference type="AlphaFoldDB" id="A0A0K2RXX2"/>
<proteinExistence type="predicted"/>
<feature type="transmembrane region" description="Helical" evidence="6">
    <location>
        <begin position="12"/>
        <end position="33"/>
    </location>
</feature>
<feature type="transmembrane region" description="Helical" evidence="6">
    <location>
        <begin position="309"/>
        <end position="328"/>
    </location>
</feature>
<comment type="subcellular location">
    <subcellularLocation>
        <location evidence="1">Cell membrane</location>
        <topology evidence="1">Multi-pass membrane protein</topology>
    </subcellularLocation>
</comment>
<dbReference type="SUPFAM" id="SSF103473">
    <property type="entry name" value="MFS general substrate transporter"/>
    <property type="match status" value="1"/>
</dbReference>
<feature type="transmembrane region" description="Helical" evidence="6">
    <location>
        <begin position="97"/>
        <end position="120"/>
    </location>
</feature>
<evidence type="ECO:0000256" key="3">
    <source>
        <dbReference type="ARBA" id="ARBA00022692"/>
    </source>
</evidence>
<feature type="transmembrane region" description="Helical" evidence="6">
    <location>
        <begin position="286"/>
        <end position="303"/>
    </location>
</feature>
<evidence type="ECO:0000256" key="5">
    <source>
        <dbReference type="ARBA" id="ARBA00023136"/>
    </source>
</evidence>
<dbReference type="GO" id="GO:0022857">
    <property type="term" value="F:transmembrane transporter activity"/>
    <property type="evidence" value="ECO:0007669"/>
    <property type="project" value="InterPro"/>
</dbReference>
<feature type="transmembrane region" description="Helical" evidence="6">
    <location>
        <begin position="349"/>
        <end position="367"/>
    </location>
</feature>
<dbReference type="Pfam" id="PF07690">
    <property type="entry name" value="MFS_1"/>
    <property type="match status" value="1"/>
</dbReference>
<dbReference type="Gene3D" id="1.20.1250.20">
    <property type="entry name" value="MFS general substrate transporter like domains"/>
    <property type="match status" value="1"/>
</dbReference>
<dbReference type="RefSeq" id="WP_060823848.1">
    <property type="nucleotide sequence ID" value="NZ_AP014938.1"/>
</dbReference>
<evidence type="ECO:0000313" key="7">
    <source>
        <dbReference type="EMBL" id="BAS19664.1"/>
    </source>
</evidence>
<dbReference type="PANTHER" id="PTHR23513:SF6">
    <property type="entry name" value="MAJOR FACILITATOR SUPERFAMILY ASSOCIATED DOMAIN-CONTAINING PROTEIN"/>
    <property type="match status" value="1"/>
</dbReference>
<name>A0A0K2RXX2_9MICC</name>
<dbReference type="CDD" id="cd06173">
    <property type="entry name" value="MFS_MefA_like"/>
    <property type="match status" value="1"/>
</dbReference>
<sequence length="405" mass="43205">MTTHKIPWRIYIALIGSLVGTGIYSFALPIAILASTGEIGLAGVMAVAMQIPNIALAYPLATLSDSLPRKPMIVIAGAVNILSILTLALMIEQHMLSWFAIAALGFVSGVFSELAAASEAGYIPQLLGRENLLSYNARREICEGISAIIAPPTAGFIVLVAGSTVGLIVPVLLFGAATISYATLPSVEMEAKTEQRETAQHGFIHRMFDGIQYMFSGAPQRLILVYTFFLAAATASYSLIIIYRLYEELTFEASVVGMIMACSGIGGIVAALIIDRFLSFENTRGMLLVANVVSLLGIPLVTVSNNPVVLGALLFILDVGWASAFIFSNNLRDCITPNELLGRASSLDGAVFGLGTLYSMGAVALMLDHLGSFNAALVVSIPAVLCLIYTLVHYKQFKVFNIVEQ</sequence>
<dbReference type="PATRIC" id="fig|43675.28.peg.419"/>
<feature type="transmembrane region" description="Helical" evidence="6">
    <location>
        <begin position="373"/>
        <end position="392"/>
    </location>
</feature>
<keyword evidence="5 6" id="KW-0472">Membrane</keyword>
<dbReference type="PANTHER" id="PTHR23513">
    <property type="entry name" value="INTEGRAL MEMBRANE EFFLUX PROTEIN-RELATED"/>
    <property type="match status" value="1"/>
</dbReference>
<keyword evidence="2" id="KW-1003">Cell membrane</keyword>
<feature type="transmembrane region" description="Helical" evidence="6">
    <location>
        <begin position="72"/>
        <end position="91"/>
    </location>
</feature>
<accession>A0A0K2RXX2</accession>
<feature type="transmembrane region" description="Helical" evidence="6">
    <location>
        <begin position="255"/>
        <end position="274"/>
    </location>
</feature>
<dbReference type="GO" id="GO:0005886">
    <property type="term" value="C:plasma membrane"/>
    <property type="evidence" value="ECO:0007669"/>
    <property type="project" value="UniProtKB-SubCell"/>
</dbReference>
<feature type="transmembrane region" description="Helical" evidence="6">
    <location>
        <begin position="39"/>
        <end position="60"/>
    </location>
</feature>
<dbReference type="EMBL" id="AP014938">
    <property type="protein sequence ID" value="BAS19664.1"/>
    <property type="molecule type" value="Genomic_DNA"/>
</dbReference>